<protein>
    <recommendedName>
        <fullName evidence="3">DUF3095 domain-containing protein</fullName>
    </recommendedName>
</protein>
<evidence type="ECO:0008006" key="3">
    <source>
        <dbReference type="Google" id="ProtNLM"/>
    </source>
</evidence>
<dbReference type="AlphaFoldDB" id="A0A917I459"/>
<reference evidence="1" key="2">
    <citation type="submission" date="2020-09" db="EMBL/GenBank/DDBJ databases">
        <authorList>
            <person name="Sun Q."/>
            <person name="Zhou Y."/>
        </authorList>
    </citation>
    <scope>NUCLEOTIDE SEQUENCE</scope>
    <source>
        <strain evidence="1">CGMCC 1.12214</strain>
    </source>
</reference>
<sequence length="406" mass="43707">MQVFNQGRAPRSDSFFAALPRLRSSRDTFDLSLYRSAPDCWYLAITDVQGSTAAIEQGRHRTVNYIAAAGIAALRNLCHDCEIPILFAGDGCAVMVPANYGDASRLALARLRQLAREEFNLNLRVGLARVSELREWGADVLVGRYEPTIGNAFGVFAGGGVAALEAALKKEAPSPLKAKAHIPSSLEDGALPDLTGLSCQWQELKSLNGRMLTLILEGRDMSLAYSAVQRLAGSKGLTAATPANLRPRWPAAGVWLEARATHGRKPASLIAARLFVRAMAAYIVLRTGWRVKGFDRRRYIAEIASNTDFCKFDQQLSLVIDCDSAAEVAILAELVSIAKGGDLHFGFHLSPTALMTCFVTSVEDSNHVHFIDGGDGGYTRAAGLMRQDPNVESPTALPTGGSNSTS</sequence>
<dbReference type="Proteomes" id="UP000603912">
    <property type="component" value="Unassembled WGS sequence"/>
</dbReference>
<dbReference type="RefSeq" id="WP_188516626.1">
    <property type="nucleotide sequence ID" value="NZ_BMES01000001.1"/>
</dbReference>
<organism evidence="1 2">
    <name type="scientific">Alsobacter metallidurans</name>
    <dbReference type="NCBI Taxonomy" id="340221"/>
    <lineage>
        <taxon>Bacteria</taxon>
        <taxon>Pseudomonadati</taxon>
        <taxon>Pseudomonadota</taxon>
        <taxon>Alphaproteobacteria</taxon>
        <taxon>Hyphomicrobiales</taxon>
        <taxon>Alsobacteraceae</taxon>
        <taxon>Alsobacter</taxon>
    </lineage>
</organism>
<evidence type="ECO:0000313" key="1">
    <source>
        <dbReference type="EMBL" id="GGH12530.1"/>
    </source>
</evidence>
<gene>
    <name evidence="1" type="ORF">GCM10007036_10430</name>
</gene>
<evidence type="ECO:0000313" key="2">
    <source>
        <dbReference type="Proteomes" id="UP000603912"/>
    </source>
</evidence>
<reference evidence="1" key="1">
    <citation type="journal article" date="2014" name="Int. J. Syst. Evol. Microbiol.">
        <title>Complete genome sequence of Corynebacterium casei LMG S-19264T (=DSM 44701T), isolated from a smear-ripened cheese.</title>
        <authorList>
            <consortium name="US DOE Joint Genome Institute (JGI-PGF)"/>
            <person name="Walter F."/>
            <person name="Albersmeier A."/>
            <person name="Kalinowski J."/>
            <person name="Ruckert C."/>
        </authorList>
    </citation>
    <scope>NUCLEOTIDE SEQUENCE</scope>
    <source>
        <strain evidence="1">CGMCC 1.12214</strain>
    </source>
</reference>
<name>A0A917I459_9HYPH</name>
<dbReference type="Pfam" id="PF11294">
    <property type="entry name" value="DUF3095"/>
    <property type="match status" value="1"/>
</dbReference>
<accession>A0A917I459</accession>
<keyword evidence="2" id="KW-1185">Reference proteome</keyword>
<dbReference type="InterPro" id="IPR021445">
    <property type="entry name" value="DUF3095"/>
</dbReference>
<comment type="caution">
    <text evidence="1">The sequence shown here is derived from an EMBL/GenBank/DDBJ whole genome shotgun (WGS) entry which is preliminary data.</text>
</comment>
<dbReference type="EMBL" id="BMES01000001">
    <property type="protein sequence ID" value="GGH12530.1"/>
    <property type="molecule type" value="Genomic_DNA"/>
</dbReference>
<proteinExistence type="predicted"/>